<organism evidence="1 2">
    <name type="scientific">Dreissena polymorpha</name>
    <name type="common">Zebra mussel</name>
    <name type="synonym">Mytilus polymorpha</name>
    <dbReference type="NCBI Taxonomy" id="45954"/>
    <lineage>
        <taxon>Eukaryota</taxon>
        <taxon>Metazoa</taxon>
        <taxon>Spiralia</taxon>
        <taxon>Lophotrochozoa</taxon>
        <taxon>Mollusca</taxon>
        <taxon>Bivalvia</taxon>
        <taxon>Autobranchia</taxon>
        <taxon>Heteroconchia</taxon>
        <taxon>Euheterodonta</taxon>
        <taxon>Imparidentia</taxon>
        <taxon>Neoheterodontei</taxon>
        <taxon>Myida</taxon>
        <taxon>Dreissenoidea</taxon>
        <taxon>Dreissenidae</taxon>
        <taxon>Dreissena</taxon>
    </lineage>
</organism>
<gene>
    <name evidence="1" type="ORF">DPMN_049555</name>
</gene>
<sequence length="54" mass="6290">MQFGKHMHPTIAKTSFQDKFIGCTSKKLMYMILQCTTLTNDQFYDFLLMQSGGY</sequence>
<accession>A0A9D4HM82</accession>
<dbReference type="Proteomes" id="UP000828390">
    <property type="component" value="Unassembled WGS sequence"/>
</dbReference>
<evidence type="ECO:0000313" key="1">
    <source>
        <dbReference type="EMBL" id="KAH3723761.1"/>
    </source>
</evidence>
<evidence type="ECO:0000313" key="2">
    <source>
        <dbReference type="Proteomes" id="UP000828390"/>
    </source>
</evidence>
<protein>
    <submittedName>
        <fullName evidence="1">Uncharacterized protein</fullName>
    </submittedName>
</protein>
<proteinExistence type="predicted"/>
<dbReference type="AlphaFoldDB" id="A0A9D4HM82"/>
<reference evidence="1" key="1">
    <citation type="journal article" date="2019" name="bioRxiv">
        <title>The Genome of the Zebra Mussel, Dreissena polymorpha: A Resource for Invasive Species Research.</title>
        <authorList>
            <person name="McCartney M.A."/>
            <person name="Auch B."/>
            <person name="Kono T."/>
            <person name="Mallez S."/>
            <person name="Zhang Y."/>
            <person name="Obille A."/>
            <person name="Becker A."/>
            <person name="Abrahante J.E."/>
            <person name="Garbe J."/>
            <person name="Badalamenti J.P."/>
            <person name="Herman A."/>
            <person name="Mangelson H."/>
            <person name="Liachko I."/>
            <person name="Sullivan S."/>
            <person name="Sone E.D."/>
            <person name="Koren S."/>
            <person name="Silverstein K.A.T."/>
            <person name="Beckman K.B."/>
            <person name="Gohl D.M."/>
        </authorList>
    </citation>
    <scope>NUCLEOTIDE SEQUENCE</scope>
    <source>
        <strain evidence="1">Duluth1</strain>
        <tissue evidence="1">Whole animal</tissue>
    </source>
</reference>
<name>A0A9D4HM82_DREPO</name>
<reference evidence="1" key="2">
    <citation type="submission" date="2020-11" db="EMBL/GenBank/DDBJ databases">
        <authorList>
            <person name="McCartney M.A."/>
            <person name="Auch B."/>
            <person name="Kono T."/>
            <person name="Mallez S."/>
            <person name="Becker A."/>
            <person name="Gohl D.M."/>
            <person name="Silverstein K.A.T."/>
            <person name="Koren S."/>
            <person name="Bechman K.B."/>
            <person name="Herman A."/>
            <person name="Abrahante J.E."/>
            <person name="Garbe J."/>
        </authorList>
    </citation>
    <scope>NUCLEOTIDE SEQUENCE</scope>
    <source>
        <strain evidence="1">Duluth1</strain>
        <tissue evidence="1">Whole animal</tissue>
    </source>
</reference>
<comment type="caution">
    <text evidence="1">The sequence shown here is derived from an EMBL/GenBank/DDBJ whole genome shotgun (WGS) entry which is preliminary data.</text>
</comment>
<dbReference type="EMBL" id="JAIWYP010000012">
    <property type="protein sequence ID" value="KAH3723761.1"/>
    <property type="molecule type" value="Genomic_DNA"/>
</dbReference>
<keyword evidence="2" id="KW-1185">Reference proteome</keyword>